<dbReference type="AlphaFoldDB" id="F2NVA8"/>
<dbReference type="eggNOG" id="ENOG5032DHV">
    <property type="taxonomic scope" value="Bacteria"/>
</dbReference>
<reference evidence="2" key="2">
    <citation type="submission" date="2011-04" db="EMBL/GenBank/DDBJ databases">
        <title>The complete genome of chromosome of Treponema succinifaciens DSM 2489.</title>
        <authorList>
            <person name="Lucas S."/>
            <person name="Copeland A."/>
            <person name="Lapidus A."/>
            <person name="Bruce D."/>
            <person name="Goodwin L."/>
            <person name="Pitluck S."/>
            <person name="Peters L."/>
            <person name="Kyrpides N."/>
            <person name="Mavromatis K."/>
            <person name="Ivanova N."/>
            <person name="Ovchinnikova G."/>
            <person name="Teshima H."/>
            <person name="Detter J.C."/>
            <person name="Tapia R."/>
            <person name="Han C."/>
            <person name="Land M."/>
            <person name="Hauser L."/>
            <person name="Markowitz V."/>
            <person name="Cheng J.-F."/>
            <person name="Hugenholtz P."/>
            <person name="Woyke T."/>
            <person name="Wu D."/>
            <person name="Gronow S."/>
            <person name="Wellnitz S."/>
            <person name="Brambilla E."/>
            <person name="Klenk H.-P."/>
            <person name="Eisen J.A."/>
        </authorList>
    </citation>
    <scope>NUCLEOTIDE SEQUENCE [LARGE SCALE GENOMIC DNA]</scope>
    <source>
        <strain evidence="2">ATCC 33096 / DSM 2489 / 6091</strain>
    </source>
</reference>
<accession>F2NVA8</accession>
<keyword evidence="2" id="KW-1185">Reference proteome</keyword>
<dbReference type="HOGENOM" id="CLU_124177_0_0_12"/>
<dbReference type="Proteomes" id="UP000006852">
    <property type="component" value="Chromosome"/>
</dbReference>
<organism evidence="1 2">
    <name type="scientific">Treponema succinifaciens (strain ATCC 33096 / DSM 2489 / 6091)</name>
    <dbReference type="NCBI Taxonomy" id="869209"/>
    <lineage>
        <taxon>Bacteria</taxon>
        <taxon>Pseudomonadati</taxon>
        <taxon>Spirochaetota</taxon>
        <taxon>Spirochaetia</taxon>
        <taxon>Spirochaetales</taxon>
        <taxon>Treponemataceae</taxon>
        <taxon>Treponema</taxon>
    </lineage>
</organism>
<evidence type="ECO:0000313" key="2">
    <source>
        <dbReference type="Proteomes" id="UP000006852"/>
    </source>
</evidence>
<evidence type="ECO:0000313" key="1">
    <source>
        <dbReference type="EMBL" id="AEB13618.1"/>
    </source>
</evidence>
<dbReference type="OrthoDB" id="2339445at2"/>
<sequence>MLLIGVKKEKDWLRSQWNLTYPTGWNNICRGISTVYEYYETPEILYSKFPAPEGELLNIKAKEDILNIEEGSFLTIRGISKIIKMPLMMTIFNQTPIVNVSVPALDKEFKKTDYEKFNKSLCTYMDSIELYMHGLGK</sequence>
<dbReference type="RefSeq" id="WP_013700925.1">
    <property type="nucleotide sequence ID" value="NC_015385.1"/>
</dbReference>
<dbReference type="GeneID" id="302997873"/>
<dbReference type="EMBL" id="CP002631">
    <property type="protein sequence ID" value="AEB13618.1"/>
    <property type="molecule type" value="Genomic_DNA"/>
</dbReference>
<name>F2NVA8_TRES6</name>
<gene>
    <name evidence="1" type="ordered locus">Tresu_0677</name>
</gene>
<dbReference type="KEGG" id="tsu:Tresu_0677"/>
<reference evidence="1 2" key="1">
    <citation type="journal article" date="2011" name="Stand. Genomic Sci.">
        <title>Complete genome sequence of Treponema succinifaciens type strain (6091).</title>
        <authorList>
            <person name="Han C."/>
            <person name="Gronow S."/>
            <person name="Teshima H."/>
            <person name="Lapidus A."/>
            <person name="Nolan M."/>
            <person name="Lucas S."/>
            <person name="Hammon N."/>
            <person name="Deshpande S."/>
            <person name="Cheng J.F."/>
            <person name="Zeytun A."/>
            <person name="Tapia R."/>
            <person name="Goodwin L."/>
            <person name="Pitluck S."/>
            <person name="Liolios K."/>
            <person name="Pagani I."/>
            <person name="Ivanova N."/>
            <person name="Mavromatis K."/>
            <person name="Mikhailova N."/>
            <person name="Huntemann M."/>
            <person name="Pati A."/>
            <person name="Chen A."/>
            <person name="Palaniappan K."/>
            <person name="Land M."/>
            <person name="Hauser L."/>
            <person name="Brambilla E.M."/>
            <person name="Rohde M."/>
            <person name="Goker M."/>
            <person name="Woyke T."/>
            <person name="Bristow J."/>
            <person name="Eisen J.A."/>
            <person name="Markowitz V."/>
            <person name="Hugenholtz P."/>
            <person name="Kyrpides N.C."/>
            <person name="Klenk H.P."/>
            <person name="Detter J.C."/>
        </authorList>
    </citation>
    <scope>NUCLEOTIDE SEQUENCE [LARGE SCALE GENOMIC DNA]</scope>
    <source>
        <strain evidence="2">ATCC 33096 / DSM 2489 / 6091</strain>
    </source>
</reference>
<protein>
    <submittedName>
        <fullName evidence="1">Uncharacterized protein</fullName>
    </submittedName>
</protein>
<proteinExistence type="predicted"/>